<evidence type="ECO:0000256" key="9">
    <source>
        <dbReference type="ARBA" id="ARBA00023157"/>
    </source>
</evidence>
<keyword evidence="6 11" id="KW-0411">Iron-sulfur</keyword>
<keyword evidence="11" id="KW-0963">Cytoplasm</keyword>
<gene>
    <name evidence="11" type="primary">whiB</name>
    <name evidence="13" type="ORF">Z045_19670</name>
</gene>
<keyword evidence="4 11" id="KW-0479">Metal-binding</keyword>
<evidence type="ECO:0000256" key="10">
    <source>
        <dbReference type="ARBA" id="ARBA00023163"/>
    </source>
</evidence>
<reference evidence="14" key="1">
    <citation type="submission" date="2015-01" db="EMBL/GenBank/DDBJ databases">
        <title>Draft genome sequence of Rhodococcus pyridinivorans strain KG-16, a hydrocarbon-degrading bacterium.</title>
        <authorList>
            <person name="Aggarwal R.K."/>
            <person name="Dawar C."/>
        </authorList>
    </citation>
    <scope>NUCLEOTIDE SEQUENCE [LARGE SCALE GENOMIC DNA]</scope>
    <source>
        <strain evidence="14">KG-16</strain>
    </source>
</reference>
<dbReference type="AlphaFoldDB" id="A0A0V9UG73"/>
<evidence type="ECO:0000256" key="1">
    <source>
        <dbReference type="ARBA" id="ARBA00004496"/>
    </source>
</evidence>
<reference evidence="13 14" key="2">
    <citation type="journal article" date="2016" name="Genome Announc.">
        <title>Draft Genome Sequence of a Versatile Hydrocarbon-Degrading Bacterium, Rhodococcus pyridinivorans Strain KG-16, Collected from Oil Fields in India.</title>
        <authorList>
            <person name="Aggarwal R.K."/>
            <person name="Dawar C."/>
            <person name="Phanindranath R."/>
            <person name="Mutnuri L."/>
            <person name="Dayal A.M."/>
        </authorList>
    </citation>
    <scope>NUCLEOTIDE SEQUENCE [LARGE SCALE GENOMIC DNA]</scope>
    <source>
        <strain evidence="13 14">KG-16</strain>
    </source>
</reference>
<keyword evidence="9 11" id="KW-1015">Disulfide bond</keyword>
<dbReference type="HAMAP" id="MF_01479">
    <property type="entry name" value="WhiB"/>
    <property type="match status" value="1"/>
</dbReference>
<dbReference type="EMBL" id="AZXY01000011">
    <property type="protein sequence ID" value="KSZ56996.1"/>
    <property type="molecule type" value="Genomic_DNA"/>
</dbReference>
<evidence type="ECO:0000256" key="6">
    <source>
        <dbReference type="ARBA" id="ARBA00023014"/>
    </source>
</evidence>
<sequence>MTVLTERVRPRLGWQQHANCRTSDEYFFFAPEGEPPSIRRRREVVAKRICASCPVLAECRTHAILSGEPHGVWGGLSEHERLQHPKS</sequence>
<dbReference type="InterPro" id="IPR034768">
    <property type="entry name" value="4FE4S_WBL"/>
</dbReference>
<dbReference type="Pfam" id="PF02467">
    <property type="entry name" value="Whib"/>
    <property type="match status" value="1"/>
</dbReference>
<comment type="similarity">
    <text evidence="2 11">Belongs to the WhiB family.</text>
</comment>
<keyword evidence="10 11" id="KW-0804">Transcription</keyword>
<keyword evidence="8 11" id="KW-0238">DNA-binding</keyword>
<organism evidence="13 14">
    <name type="scientific">Rhodococcus pyridinivorans KG-16</name>
    <dbReference type="NCBI Taxonomy" id="1441730"/>
    <lineage>
        <taxon>Bacteria</taxon>
        <taxon>Bacillati</taxon>
        <taxon>Actinomycetota</taxon>
        <taxon>Actinomycetes</taxon>
        <taxon>Mycobacteriales</taxon>
        <taxon>Nocardiaceae</taxon>
        <taxon>Rhodococcus</taxon>
    </lineage>
</organism>
<evidence type="ECO:0000256" key="11">
    <source>
        <dbReference type="HAMAP-Rule" id="MF_01479"/>
    </source>
</evidence>
<dbReference type="GO" id="GO:0045454">
    <property type="term" value="P:cell redox homeostasis"/>
    <property type="evidence" value="ECO:0007669"/>
    <property type="project" value="TreeGrafter"/>
</dbReference>
<dbReference type="PROSITE" id="PS51674">
    <property type="entry name" value="4FE4S_WBL"/>
    <property type="match status" value="1"/>
</dbReference>
<dbReference type="GO" id="GO:0047134">
    <property type="term" value="F:protein-disulfide reductase [NAD(P)H] activity"/>
    <property type="evidence" value="ECO:0007669"/>
    <property type="project" value="TreeGrafter"/>
</dbReference>
<dbReference type="GO" id="GO:0045892">
    <property type="term" value="P:negative regulation of DNA-templated transcription"/>
    <property type="evidence" value="ECO:0007669"/>
    <property type="project" value="TreeGrafter"/>
</dbReference>
<dbReference type="GO" id="GO:0035731">
    <property type="term" value="F:dinitrosyl-iron complex binding"/>
    <property type="evidence" value="ECO:0007669"/>
    <property type="project" value="UniProtKB-UniRule"/>
</dbReference>
<evidence type="ECO:0000256" key="5">
    <source>
        <dbReference type="ARBA" id="ARBA00023004"/>
    </source>
</evidence>
<dbReference type="InterPro" id="IPR003482">
    <property type="entry name" value="Whib"/>
</dbReference>
<name>A0A0V9UG73_9NOCA</name>
<feature type="binding site" evidence="11">
    <location>
        <position position="50"/>
    </location>
    <ligand>
        <name>[4Fe-4S] cluster</name>
        <dbReference type="ChEBI" id="CHEBI:49883"/>
    </ligand>
</feature>
<keyword evidence="5 11" id="KW-0408">Iron</keyword>
<comment type="subcellular location">
    <subcellularLocation>
        <location evidence="1 11">Cytoplasm</location>
    </subcellularLocation>
</comment>
<proteinExistence type="inferred from homology"/>
<evidence type="ECO:0000313" key="13">
    <source>
        <dbReference type="EMBL" id="KSZ56996.1"/>
    </source>
</evidence>
<accession>A0A0V9UG73</accession>
<evidence type="ECO:0000256" key="8">
    <source>
        <dbReference type="ARBA" id="ARBA00023125"/>
    </source>
</evidence>
<dbReference type="PANTHER" id="PTHR38839">
    <property type="entry name" value="TRANSCRIPTIONAL REGULATOR WHID-RELATED"/>
    <property type="match status" value="1"/>
</dbReference>
<dbReference type="GO" id="GO:0005737">
    <property type="term" value="C:cytoplasm"/>
    <property type="evidence" value="ECO:0007669"/>
    <property type="project" value="UniProtKB-SubCell"/>
</dbReference>
<evidence type="ECO:0000256" key="7">
    <source>
        <dbReference type="ARBA" id="ARBA00023015"/>
    </source>
</evidence>
<dbReference type="Proteomes" id="UP000053060">
    <property type="component" value="Unassembled WGS sequence"/>
</dbReference>
<dbReference type="GO" id="GO:0003677">
    <property type="term" value="F:DNA binding"/>
    <property type="evidence" value="ECO:0007669"/>
    <property type="project" value="UniProtKB-UniRule"/>
</dbReference>
<comment type="function">
    <text evidence="11">Acts as a transcriptional regulator. Probably redox-responsive. The apo- but not holo-form probably binds DNA.</text>
</comment>
<comment type="PTM">
    <text evidence="11">The Fe-S cluster can be nitrosylated by nitric oxide (NO).</text>
</comment>
<feature type="binding site" evidence="11">
    <location>
        <position position="20"/>
    </location>
    <ligand>
        <name>[4Fe-4S] cluster</name>
        <dbReference type="ChEBI" id="CHEBI:49883"/>
    </ligand>
</feature>
<feature type="binding site" evidence="11">
    <location>
        <position position="59"/>
    </location>
    <ligand>
        <name>[4Fe-4S] cluster</name>
        <dbReference type="ChEBI" id="CHEBI:49883"/>
    </ligand>
</feature>
<protein>
    <recommendedName>
        <fullName evidence="11">Transcriptional regulator WhiB</fullName>
    </recommendedName>
</protein>
<dbReference type="GO" id="GO:0046872">
    <property type="term" value="F:metal ion binding"/>
    <property type="evidence" value="ECO:0007669"/>
    <property type="project" value="UniProtKB-KW"/>
</dbReference>
<comment type="PTM">
    <text evidence="11">Upon Fe-S cluster removal intramolecular disulfide bonds are formed.</text>
</comment>
<comment type="caution">
    <text evidence="13">The sequence shown here is derived from an EMBL/GenBank/DDBJ whole genome shotgun (WGS) entry which is preliminary data.</text>
</comment>
<dbReference type="GO" id="GO:0051539">
    <property type="term" value="F:4 iron, 4 sulfur cluster binding"/>
    <property type="evidence" value="ECO:0007669"/>
    <property type="project" value="UniProtKB-UniRule"/>
</dbReference>
<evidence type="ECO:0000313" key="14">
    <source>
        <dbReference type="Proteomes" id="UP000053060"/>
    </source>
</evidence>
<evidence type="ECO:0000256" key="3">
    <source>
        <dbReference type="ARBA" id="ARBA00022485"/>
    </source>
</evidence>
<evidence type="ECO:0000259" key="12">
    <source>
        <dbReference type="PROSITE" id="PS51674"/>
    </source>
</evidence>
<keyword evidence="7 11" id="KW-0805">Transcription regulation</keyword>
<feature type="binding site" evidence="11">
    <location>
        <position position="53"/>
    </location>
    <ligand>
        <name>[4Fe-4S] cluster</name>
        <dbReference type="ChEBI" id="CHEBI:49883"/>
    </ligand>
</feature>
<keyword evidence="3 11" id="KW-0004">4Fe-4S</keyword>
<evidence type="ECO:0000256" key="2">
    <source>
        <dbReference type="ARBA" id="ARBA00006597"/>
    </source>
</evidence>
<dbReference type="RefSeq" id="WP_060653352.1">
    <property type="nucleotide sequence ID" value="NZ_AZXY01000011.1"/>
</dbReference>
<evidence type="ECO:0000256" key="4">
    <source>
        <dbReference type="ARBA" id="ARBA00022723"/>
    </source>
</evidence>
<feature type="domain" description="4Fe-4S Wbl-type" evidence="12">
    <location>
        <begin position="19"/>
        <end position="83"/>
    </location>
</feature>
<dbReference type="PATRIC" id="fig|1441730.3.peg.4112"/>
<comment type="cofactor">
    <cofactor evidence="11">
        <name>[4Fe-4S] cluster</name>
        <dbReference type="ChEBI" id="CHEBI:49883"/>
    </cofactor>
    <text evidence="11">Binds 1 [4Fe-4S] cluster per subunit. Following nitrosylation of the [4Fe-4S] cluster binds 1 [4Fe-8(NO)] cluster per subunit.</text>
</comment>